<evidence type="ECO:0000256" key="2">
    <source>
        <dbReference type="ARBA" id="ARBA00007090"/>
    </source>
</evidence>
<evidence type="ECO:0000256" key="3">
    <source>
        <dbReference type="ARBA" id="ARBA00007739"/>
    </source>
</evidence>
<comment type="similarity">
    <text evidence="3">In the N-terminal section; belongs to the glycosyltransferase 51 family.</text>
</comment>
<evidence type="ECO:0000313" key="17">
    <source>
        <dbReference type="Proteomes" id="UP001317629"/>
    </source>
</evidence>
<name>A0ABM8ECK4_9HYPH</name>
<feature type="compositionally biased region" description="Pro residues" evidence="12">
    <location>
        <begin position="621"/>
        <end position="637"/>
    </location>
</feature>
<keyword evidence="5" id="KW-0645">Protease</keyword>
<evidence type="ECO:0000259" key="15">
    <source>
        <dbReference type="Pfam" id="PF00912"/>
    </source>
</evidence>
<dbReference type="NCBIfam" id="TIGR02074">
    <property type="entry name" value="PBP_1a_fam"/>
    <property type="match status" value="1"/>
</dbReference>
<evidence type="ECO:0000256" key="6">
    <source>
        <dbReference type="ARBA" id="ARBA00022676"/>
    </source>
</evidence>
<evidence type="ECO:0000256" key="5">
    <source>
        <dbReference type="ARBA" id="ARBA00022670"/>
    </source>
</evidence>
<organism evidence="16 17">
    <name type="scientific">Methylocystis iwaonis</name>
    <dbReference type="NCBI Taxonomy" id="2885079"/>
    <lineage>
        <taxon>Bacteria</taxon>
        <taxon>Pseudomonadati</taxon>
        <taxon>Pseudomonadota</taxon>
        <taxon>Alphaproteobacteria</taxon>
        <taxon>Hyphomicrobiales</taxon>
        <taxon>Methylocystaceae</taxon>
        <taxon>Methylocystis</taxon>
    </lineage>
</organism>
<dbReference type="Proteomes" id="UP001317629">
    <property type="component" value="Chromosome"/>
</dbReference>
<evidence type="ECO:0000256" key="12">
    <source>
        <dbReference type="SAM" id="MobiDB-lite"/>
    </source>
</evidence>
<dbReference type="InterPro" id="IPR036950">
    <property type="entry name" value="PBP_transglycosylase"/>
</dbReference>
<evidence type="ECO:0000256" key="11">
    <source>
        <dbReference type="ARBA" id="ARBA00049902"/>
    </source>
</evidence>
<dbReference type="PANTHER" id="PTHR32282:SF33">
    <property type="entry name" value="PEPTIDOGLYCAN GLYCOSYLTRANSFERASE"/>
    <property type="match status" value="1"/>
</dbReference>
<dbReference type="SUPFAM" id="SSF53955">
    <property type="entry name" value="Lysozyme-like"/>
    <property type="match status" value="1"/>
</dbReference>
<dbReference type="Pfam" id="PF00905">
    <property type="entry name" value="Transpeptidase"/>
    <property type="match status" value="1"/>
</dbReference>
<dbReference type="Gene3D" id="1.10.3810.10">
    <property type="entry name" value="Biosynthetic peptidoglycan transglycosylase-like"/>
    <property type="match status" value="1"/>
</dbReference>
<feature type="domain" description="Glycosyl transferase family 51" evidence="15">
    <location>
        <begin position="63"/>
        <end position="227"/>
    </location>
</feature>
<evidence type="ECO:0000256" key="1">
    <source>
        <dbReference type="ARBA" id="ARBA00004752"/>
    </source>
</evidence>
<evidence type="ECO:0000256" key="10">
    <source>
        <dbReference type="ARBA" id="ARBA00044770"/>
    </source>
</evidence>
<evidence type="ECO:0000313" key="16">
    <source>
        <dbReference type="EMBL" id="BDV35726.1"/>
    </source>
</evidence>
<dbReference type="InterPro" id="IPR012338">
    <property type="entry name" value="Beta-lactam/transpept-like"/>
</dbReference>
<feature type="transmembrane region" description="Helical" evidence="13">
    <location>
        <begin position="6"/>
        <end position="27"/>
    </location>
</feature>
<dbReference type="EC" id="2.4.99.28" evidence="10"/>
<accession>A0ABM8ECK4</accession>
<evidence type="ECO:0000256" key="8">
    <source>
        <dbReference type="ARBA" id="ARBA00022801"/>
    </source>
</evidence>
<evidence type="ECO:0000256" key="13">
    <source>
        <dbReference type="SAM" id="Phobius"/>
    </source>
</evidence>
<keyword evidence="4" id="KW-0121">Carboxypeptidase</keyword>
<keyword evidence="8" id="KW-0378">Hydrolase</keyword>
<keyword evidence="13" id="KW-1133">Transmembrane helix</keyword>
<sequence>MIGALFYWGFTLSIWGVVGAGALAVYYGSQLPPIDQLAVPKRPPNIAIMGSDGELLANRGDTGGAAIRISELPPYLPKAFIAIEDRRFYSHWGVDPQGIGRALLRNVTGRGGMQGGSTLTQQLAKNLFLTQERTISRKIQEAILALWLEHKYSKDQILELYLNRVYFGSGAYGVEAATQRYFGHSARTATLSESAVLAGLMKAPSKLAPDRNPEGATERAAQVITAMAQEGHISETMAKAALAHPAQAAKGLGAGSANYAADYVMDMLDDTIGAIDQDIVVTTTIDPRLQAVAEGALKEELDNKGAKYGVSQGAIVSIDPNGAIRALVGGRDYSESQFNRAVSAKRQPGSAFKPFVYLAGLEHGMTPESVREDGPLNIKGWTPENYSHEYFGPVTLTKALALSLNTVAVRVGLEVGPKAVVKTAHRLGVQSDLQPNASIALGTSEVTPLELVAAYAPFANGGVGVQPHIITRVKTASGKTLYQRKGSVFGRVIEPQYVAMMNTMMQETLLTGTARKAALPGWQAAGKTGTSQDFRDAWFVGYTSRLVTGVWLGNDDSSPTKKASGGNLPVEIWSRYMGIALRGAPVASLPTGSWRSDAEEVIAKPLDELIGIFTGADHQPAPAPPPRPQRQAPPPPAENRAAEETLSSPDETATILPPPRARAARTREIDDLLPPADVPNAGAAPPPSPRRGRSPAPQEKNIFEQLFGGN</sequence>
<keyword evidence="13" id="KW-0472">Membrane</keyword>
<dbReference type="InterPro" id="IPR050396">
    <property type="entry name" value="Glycosyltr_51/Transpeptidase"/>
</dbReference>
<evidence type="ECO:0000259" key="14">
    <source>
        <dbReference type="Pfam" id="PF00905"/>
    </source>
</evidence>
<keyword evidence="17" id="KW-1185">Reference proteome</keyword>
<dbReference type="Gene3D" id="3.40.710.10">
    <property type="entry name" value="DD-peptidase/beta-lactamase superfamily"/>
    <property type="match status" value="1"/>
</dbReference>
<reference evidence="16 17" key="1">
    <citation type="journal article" date="2023" name="Int. J. Syst. Evol. Microbiol.">
        <title>Methylocystis iwaonis sp. nov., a type II methane-oxidizing bacterium from surface soil of a rice paddy field in Japan, and emended description of the genus Methylocystis (ex Whittenbury et al. 1970) Bowman et al. 1993.</title>
        <authorList>
            <person name="Kaise H."/>
            <person name="Sawadogo J.B."/>
            <person name="Alam M.S."/>
            <person name="Ueno C."/>
            <person name="Dianou D."/>
            <person name="Shinjo R."/>
            <person name="Asakawa S."/>
        </authorList>
    </citation>
    <scope>NUCLEOTIDE SEQUENCE [LARGE SCALE GENOMIC DNA]</scope>
    <source>
        <strain evidence="16 17">SS37A-Re</strain>
    </source>
</reference>
<feature type="region of interest" description="Disordered" evidence="12">
    <location>
        <begin position="615"/>
        <end position="710"/>
    </location>
</feature>
<keyword evidence="6" id="KW-0328">Glycosyltransferase</keyword>
<evidence type="ECO:0000256" key="4">
    <source>
        <dbReference type="ARBA" id="ARBA00022645"/>
    </source>
</evidence>
<comment type="similarity">
    <text evidence="2">In the C-terminal section; belongs to the transpeptidase family.</text>
</comment>
<gene>
    <name evidence="16" type="primary">pbpC</name>
    <name evidence="16" type="ORF">SS37A_32550</name>
</gene>
<comment type="pathway">
    <text evidence="1">Cell wall biogenesis; peptidoglycan biosynthesis.</text>
</comment>
<keyword evidence="9" id="KW-0511">Multifunctional enzyme</keyword>
<evidence type="ECO:0000256" key="9">
    <source>
        <dbReference type="ARBA" id="ARBA00023268"/>
    </source>
</evidence>
<dbReference type="Pfam" id="PF00912">
    <property type="entry name" value="Transgly"/>
    <property type="match status" value="1"/>
</dbReference>
<dbReference type="PANTHER" id="PTHR32282">
    <property type="entry name" value="BINDING PROTEIN TRANSPEPTIDASE, PUTATIVE-RELATED"/>
    <property type="match status" value="1"/>
</dbReference>
<dbReference type="InterPro" id="IPR023346">
    <property type="entry name" value="Lysozyme-like_dom_sf"/>
</dbReference>
<dbReference type="EMBL" id="AP027142">
    <property type="protein sequence ID" value="BDV35726.1"/>
    <property type="molecule type" value="Genomic_DNA"/>
</dbReference>
<proteinExistence type="inferred from homology"/>
<evidence type="ECO:0000256" key="7">
    <source>
        <dbReference type="ARBA" id="ARBA00022679"/>
    </source>
</evidence>
<dbReference type="SUPFAM" id="SSF56601">
    <property type="entry name" value="beta-lactamase/transpeptidase-like"/>
    <property type="match status" value="1"/>
</dbReference>
<dbReference type="InterPro" id="IPR001460">
    <property type="entry name" value="PCN-bd_Tpept"/>
</dbReference>
<keyword evidence="13" id="KW-0812">Transmembrane</keyword>
<feature type="domain" description="Penicillin-binding protein transpeptidase" evidence="14">
    <location>
        <begin position="313"/>
        <end position="544"/>
    </location>
</feature>
<dbReference type="InterPro" id="IPR001264">
    <property type="entry name" value="Glyco_trans_51"/>
</dbReference>
<protein>
    <recommendedName>
        <fullName evidence="10">peptidoglycan glycosyltransferase</fullName>
        <ecNumber evidence="10">2.4.99.28</ecNumber>
    </recommendedName>
</protein>
<comment type="catalytic activity">
    <reaction evidence="11">
        <text>[GlcNAc-(1-&gt;4)-Mur2Ac(oyl-L-Ala-gamma-D-Glu-L-Lys-D-Ala-D-Ala)](n)-di-trans,octa-cis-undecaprenyl diphosphate + beta-D-GlcNAc-(1-&gt;4)-Mur2Ac(oyl-L-Ala-gamma-D-Glu-L-Lys-D-Ala-D-Ala)-di-trans,octa-cis-undecaprenyl diphosphate = [GlcNAc-(1-&gt;4)-Mur2Ac(oyl-L-Ala-gamma-D-Glu-L-Lys-D-Ala-D-Ala)](n+1)-di-trans,octa-cis-undecaprenyl diphosphate + di-trans,octa-cis-undecaprenyl diphosphate + H(+)</text>
        <dbReference type="Rhea" id="RHEA:23708"/>
        <dbReference type="Rhea" id="RHEA-COMP:9602"/>
        <dbReference type="Rhea" id="RHEA-COMP:9603"/>
        <dbReference type="ChEBI" id="CHEBI:15378"/>
        <dbReference type="ChEBI" id="CHEBI:58405"/>
        <dbReference type="ChEBI" id="CHEBI:60033"/>
        <dbReference type="ChEBI" id="CHEBI:78435"/>
        <dbReference type="EC" id="2.4.99.28"/>
    </reaction>
</comment>
<keyword evidence="7" id="KW-0808">Transferase</keyword>